<dbReference type="PANTHER" id="PTHR14911:SF13">
    <property type="entry name" value="TRNA (GUANINE(6)-N2)-METHYLTRANSFERASE THUMP3"/>
    <property type="match status" value="1"/>
</dbReference>
<evidence type="ECO:0000259" key="1">
    <source>
        <dbReference type="Pfam" id="PF01170"/>
    </source>
</evidence>
<dbReference type="Pfam" id="PF01170">
    <property type="entry name" value="UPF0020"/>
    <property type="match status" value="1"/>
</dbReference>
<gene>
    <name evidence="2" type="ORF">HII30_07860</name>
</gene>
<dbReference type="GO" id="GO:0030488">
    <property type="term" value="P:tRNA methylation"/>
    <property type="evidence" value="ECO:0007669"/>
    <property type="project" value="TreeGrafter"/>
</dbReference>
<protein>
    <submittedName>
        <fullName evidence="2">RNA methyltransferase</fullName>
    </submittedName>
</protein>
<reference evidence="2 3" key="1">
    <citation type="submission" date="2020-04" db="EMBL/GenBank/DDBJ databases">
        <title>Paenibacillus algicola sp. nov., a novel marine bacterium producing alginate lyase.</title>
        <authorList>
            <person name="Huang H."/>
        </authorList>
    </citation>
    <scope>NUCLEOTIDE SEQUENCE [LARGE SCALE GENOMIC DNA]</scope>
    <source>
        <strain evidence="2 3">L7-75</strain>
    </source>
</reference>
<dbReference type="EMBL" id="JABBPN010000005">
    <property type="protein sequence ID" value="NMO95686.1"/>
    <property type="molecule type" value="Genomic_DNA"/>
</dbReference>
<dbReference type="Proteomes" id="UP000565468">
    <property type="component" value="Unassembled WGS sequence"/>
</dbReference>
<organism evidence="2 3">
    <name type="scientific">Paenibacillus lemnae</name>
    <dbReference type="NCBI Taxonomy" id="1330551"/>
    <lineage>
        <taxon>Bacteria</taxon>
        <taxon>Bacillati</taxon>
        <taxon>Bacillota</taxon>
        <taxon>Bacilli</taxon>
        <taxon>Bacillales</taxon>
        <taxon>Paenibacillaceae</taxon>
        <taxon>Paenibacillus</taxon>
    </lineage>
</organism>
<evidence type="ECO:0000313" key="3">
    <source>
        <dbReference type="Proteomes" id="UP000565468"/>
    </source>
</evidence>
<dbReference type="PANTHER" id="PTHR14911">
    <property type="entry name" value="THUMP DOMAIN-CONTAINING"/>
    <property type="match status" value="1"/>
</dbReference>
<dbReference type="CDD" id="cd02440">
    <property type="entry name" value="AdoMet_MTases"/>
    <property type="match status" value="1"/>
</dbReference>
<comment type="caution">
    <text evidence="2">The sequence shown here is derived from an EMBL/GenBank/DDBJ whole genome shotgun (WGS) entry which is preliminary data.</text>
</comment>
<keyword evidence="2" id="KW-0489">Methyltransferase</keyword>
<sequence length="315" mass="35079">MRYVYTFACHESEQDLCRMELGELLGQAPEGQRGLIPSDKLVDPNRSPFLTGRLDVVITGSTAAEVAVLAEGIGLSEQHEQGSIQTFKVQYLKEGDPFSYEEQRRLERWVGGSIQGKARMKSPDIVLGLTATQGNWMLGMMHTPRREWLAHKQKPQNYSTGLSSRAARALVNIAAPRLEGISLLDPCCGMGNVLIEALSMGLTAEGCDINPLAVRGARVNLRHYGYSDDCVRIADMNTYTSEYDTAVLDLPYNVCSVFPEEEKSQTLASLRRLSRRAVIVSTEPLGELLQETGWRVLGHITTRKSTFIREIWLCE</sequence>
<dbReference type="AlphaFoldDB" id="A0A848M505"/>
<name>A0A848M505_PAELE</name>
<dbReference type="GO" id="GO:0016423">
    <property type="term" value="F:tRNA (guanine) methyltransferase activity"/>
    <property type="evidence" value="ECO:0007669"/>
    <property type="project" value="TreeGrafter"/>
</dbReference>
<dbReference type="Gene3D" id="3.40.50.150">
    <property type="entry name" value="Vaccinia Virus protein VP39"/>
    <property type="match status" value="1"/>
</dbReference>
<dbReference type="SUPFAM" id="SSF53335">
    <property type="entry name" value="S-adenosyl-L-methionine-dependent methyltransferases"/>
    <property type="match status" value="1"/>
</dbReference>
<dbReference type="InterPro" id="IPR029063">
    <property type="entry name" value="SAM-dependent_MTases_sf"/>
</dbReference>
<evidence type="ECO:0000313" key="2">
    <source>
        <dbReference type="EMBL" id="NMO95686.1"/>
    </source>
</evidence>
<dbReference type="RefSeq" id="WP_169504461.1">
    <property type="nucleotide sequence ID" value="NZ_JABBPN010000005.1"/>
</dbReference>
<dbReference type="InterPro" id="IPR000241">
    <property type="entry name" value="RlmKL-like_Mtase"/>
</dbReference>
<accession>A0A848M505</accession>
<keyword evidence="3" id="KW-1185">Reference proteome</keyword>
<keyword evidence="2" id="KW-0808">Transferase</keyword>
<proteinExistence type="predicted"/>
<feature type="domain" description="Ribosomal RNA large subunit methyltransferase K/L-like methyltransferase" evidence="1">
    <location>
        <begin position="154"/>
        <end position="253"/>
    </location>
</feature>